<feature type="compositionally biased region" description="Polar residues" evidence="3">
    <location>
        <begin position="328"/>
        <end position="337"/>
    </location>
</feature>
<feature type="region of interest" description="Disordered" evidence="3">
    <location>
        <begin position="173"/>
        <end position="212"/>
    </location>
</feature>
<keyword evidence="2" id="KW-0175">Coiled coil</keyword>
<dbReference type="CDD" id="cd21983">
    <property type="entry name" value="HMG-box_SMARCE1"/>
    <property type="match status" value="1"/>
</dbReference>
<feature type="compositionally biased region" description="Polar residues" evidence="3">
    <location>
        <begin position="630"/>
        <end position="641"/>
    </location>
</feature>
<evidence type="ECO:0000259" key="4">
    <source>
        <dbReference type="PROSITE" id="PS50118"/>
    </source>
</evidence>
<feature type="compositionally biased region" description="Polar residues" evidence="3">
    <location>
        <begin position="12"/>
        <end position="22"/>
    </location>
</feature>
<feature type="region of interest" description="Disordered" evidence="3">
    <location>
        <begin position="455"/>
        <end position="677"/>
    </location>
</feature>
<feature type="compositionally biased region" description="Pro residues" evidence="3">
    <location>
        <begin position="572"/>
        <end position="583"/>
    </location>
</feature>
<protein>
    <submittedName>
        <fullName evidence="5">Putative swi/snf-related matrix-associated actin-dependent regulator of chromatin</fullName>
    </submittedName>
</protein>
<dbReference type="GO" id="GO:0016514">
    <property type="term" value="C:SWI/SNF complex"/>
    <property type="evidence" value="ECO:0007669"/>
    <property type="project" value="TreeGrafter"/>
</dbReference>
<evidence type="ECO:0000256" key="1">
    <source>
        <dbReference type="PROSITE-ProRule" id="PRU00267"/>
    </source>
</evidence>
<accession>A0A023FAT3</accession>
<dbReference type="EMBL" id="GBBI01000267">
    <property type="protein sequence ID" value="JAC18445.1"/>
    <property type="molecule type" value="mRNA"/>
</dbReference>
<feature type="domain" description="HMG box" evidence="4">
    <location>
        <begin position="89"/>
        <end position="157"/>
    </location>
</feature>
<feature type="compositionally biased region" description="Pro residues" evidence="3">
    <location>
        <begin position="478"/>
        <end position="490"/>
    </location>
</feature>
<dbReference type="InterPro" id="IPR036910">
    <property type="entry name" value="HMG_box_dom_sf"/>
</dbReference>
<dbReference type="GO" id="GO:0045892">
    <property type="term" value="P:negative regulation of DNA-templated transcription"/>
    <property type="evidence" value="ECO:0007669"/>
    <property type="project" value="TreeGrafter"/>
</dbReference>
<dbReference type="PANTHER" id="PTHR46232:SF1">
    <property type="entry name" value="SWI_SNF-RELATED MATRIX-ASSOCIATED ACTIN-DEPENDENT REGULATOR OF CHROMATIN SUBFAMILY E MEMBER 1"/>
    <property type="match status" value="1"/>
</dbReference>
<feature type="compositionally biased region" description="Basic and acidic residues" evidence="3">
    <location>
        <begin position="400"/>
        <end position="414"/>
    </location>
</feature>
<dbReference type="PANTHER" id="PTHR46232">
    <property type="entry name" value="SMARCE1 REGULATOR OF CHROMATIN"/>
    <property type="match status" value="1"/>
</dbReference>
<keyword evidence="1" id="KW-0539">Nucleus</keyword>
<feature type="region of interest" description="Disordered" evidence="3">
    <location>
        <begin position="321"/>
        <end position="418"/>
    </location>
</feature>
<keyword evidence="1" id="KW-0238">DNA-binding</keyword>
<name>A0A023FAT3_TRIIF</name>
<dbReference type="InterPro" id="IPR009071">
    <property type="entry name" value="HMG_box_dom"/>
</dbReference>
<feature type="compositionally biased region" description="Basic and acidic residues" evidence="3">
    <location>
        <begin position="179"/>
        <end position="199"/>
    </location>
</feature>
<evidence type="ECO:0000313" key="5">
    <source>
        <dbReference type="EMBL" id="JAC18445.1"/>
    </source>
</evidence>
<feature type="region of interest" description="Disordered" evidence="3">
    <location>
        <begin position="1"/>
        <end position="94"/>
    </location>
</feature>
<dbReference type="Pfam" id="PF00505">
    <property type="entry name" value="HMG_box"/>
    <property type="match status" value="1"/>
</dbReference>
<dbReference type="FunFam" id="1.10.30.10:FF:000048">
    <property type="entry name" value="Putative SWI/SNF-related matrix-associated actin-dependent regulator chromatin subfamily E member"/>
    <property type="match status" value="1"/>
</dbReference>
<sequence>MSLPANYKQIAMGTTPSPNQLLSAGAPMTFNILKERLRASNSAGNTPGKDSSSQMPFVTSPGGHPGFHPQKVGKGSTSDSRTPKPPKPPEKPLMPYMRYSRKVWDQVKAQNPELKLWEIGKIIGQMWRDLPDEDKTEYVEDYEAEKLEYEKSLKAYHNSPAYLAYMAAKARGKTATQSSDDRETHDRSSGGSKQDRRIDIQPAEDDDDPDDGYSVKHVAYARYLRNHRLINEIFSDSIVPDVRSVVTTARMQVLNRQVQSLTMHQKKLEAELQQTEEKFEAKKRKFAESSEAFQEELKKHCQRAVDEETYTKMVERQYELLKKERNRGGTTALNSNSTEEETRRKDDVPGGPAGSNVVVANGSQSAVNTASPPDSESVQTSSPAPGHDEGSQGSQQETPVNDRKEELVAKEEVKNGAGTVGIGVGVAVGMNGPAPEVGAGIAMVKSDNMVVPRGPASYPVPSNPGGPVPAPAITTYQPAPPPPPPAPGYYPPQQYYQQAYPQRTSAYGGYPVGGGHTGPYPPPPGPPQGGYHQYGGYGGPVGHQTGPAAPGPSAVQVQQPRSVAPHQQPPAQHGPPQPPPPPHAAHHHYLTQQVDVHPHQVPKTLTPEQMGNADYKGSNIPMDPCPAQPNPVSQNPGQQLINRPDGSDNYALNDQKRLNEDGLNDNPSQVQPDKRDL</sequence>
<proteinExistence type="evidence at transcript level"/>
<feature type="compositionally biased region" description="Polar residues" evidence="3">
    <location>
        <begin position="361"/>
        <end position="383"/>
    </location>
</feature>
<reference evidence="5" key="1">
    <citation type="journal article" date="2014" name="PLoS Negl. Trop. Dis.">
        <title>An updated insight into the Sialotranscriptome of Triatoma infestans: developmental stage and geographic variations.</title>
        <authorList>
            <person name="Schwarz A."/>
            <person name="Medrano-Mercado N."/>
            <person name="Schaub G.A."/>
            <person name="Struchiner C.J."/>
            <person name="Bargues M.D."/>
            <person name="Levy M.Z."/>
            <person name="Ribeiro J.M."/>
        </authorList>
    </citation>
    <scope>NUCLEOTIDE SEQUENCE</scope>
    <source>
        <strain evidence="5">Chile</strain>
        <tissue evidence="5">Salivary glands</tissue>
    </source>
</reference>
<dbReference type="SMART" id="SM00398">
    <property type="entry name" value="HMG"/>
    <property type="match status" value="1"/>
</dbReference>
<evidence type="ECO:0000256" key="2">
    <source>
        <dbReference type="SAM" id="Coils"/>
    </source>
</evidence>
<feature type="compositionally biased region" description="Gly residues" evidence="3">
    <location>
        <begin position="532"/>
        <end position="541"/>
    </location>
</feature>
<feature type="compositionally biased region" description="Polar residues" evidence="3">
    <location>
        <begin position="39"/>
        <end position="57"/>
    </location>
</feature>
<dbReference type="GO" id="GO:0031492">
    <property type="term" value="F:nucleosomal DNA binding"/>
    <property type="evidence" value="ECO:0007669"/>
    <property type="project" value="TreeGrafter"/>
</dbReference>
<feature type="DNA-binding region" description="HMG box" evidence="1">
    <location>
        <begin position="89"/>
        <end position="157"/>
    </location>
</feature>
<organism evidence="5">
    <name type="scientific">Triatoma infestans</name>
    <name type="common">Assassin bug</name>
    <dbReference type="NCBI Taxonomy" id="30076"/>
    <lineage>
        <taxon>Eukaryota</taxon>
        <taxon>Metazoa</taxon>
        <taxon>Ecdysozoa</taxon>
        <taxon>Arthropoda</taxon>
        <taxon>Hexapoda</taxon>
        <taxon>Insecta</taxon>
        <taxon>Pterygota</taxon>
        <taxon>Neoptera</taxon>
        <taxon>Paraneoptera</taxon>
        <taxon>Hemiptera</taxon>
        <taxon>Heteroptera</taxon>
        <taxon>Panheteroptera</taxon>
        <taxon>Cimicomorpha</taxon>
        <taxon>Reduviidae</taxon>
        <taxon>Triatominae</taxon>
        <taxon>Triatoma</taxon>
    </lineage>
</organism>
<feature type="coiled-coil region" evidence="2">
    <location>
        <begin position="251"/>
        <end position="292"/>
    </location>
</feature>
<dbReference type="AlphaFoldDB" id="A0A023FAT3"/>
<feature type="compositionally biased region" description="Pro residues" evidence="3">
    <location>
        <begin position="461"/>
        <end position="470"/>
    </location>
</feature>
<feature type="compositionally biased region" description="Acidic residues" evidence="3">
    <location>
        <begin position="202"/>
        <end position="211"/>
    </location>
</feature>
<dbReference type="SUPFAM" id="SSF47095">
    <property type="entry name" value="HMG-box"/>
    <property type="match status" value="1"/>
</dbReference>
<dbReference type="GO" id="GO:0016922">
    <property type="term" value="F:nuclear receptor binding"/>
    <property type="evidence" value="ECO:0007669"/>
    <property type="project" value="TreeGrafter"/>
</dbReference>
<dbReference type="Gene3D" id="1.10.30.10">
    <property type="entry name" value="High mobility group box domain"/>
    <property type="match status" value="1"/>
</dbReference>
<dbReference type="PROSITE" id="PS50118">
    <property type="entry name" value="HMG_BOX_2"/>
    <property type="match status" value="1"/>
</dbReference>
<evidence type="ECO:0000256" key="3">
    <source>
        <dbReference type="SAM" id="MobiDB-lite"/>
    </source>
</evidence>
<feature type="compositionally biased region" description="Low complexity" evidence="3">
    <location>
        <begin position="491"/>
        <end position="502"/>
    </location>
</feature>